<reference evidence="7 8" key="1">
    <citation type="submission" date="2020-04" db="EMBL/GenBank/DDBJ databases">
        <title>Complete genome of a Psychrophilic, Marine, Gas Vacuolate Bacterium Polaromonas vacuolata KCTC 22033T.</title>
        <authorList>
            <person name="Hwang K."/>
            <person name="Kim K.M."/>
        </authorList>
    </citation>
    <scope>NUCLEOTIDE SEQUENCE [LARGE SCALE GENOMIC DNA]</scope>
    <source>
        <strain evidence="7 8">KCTC 22033</strain>
    </source>
</reference>
<dbReference type="Gene3D" id="3.60.15.10">
    <property type="entry name" value="Ribonuclease Z/Hydroxyacylglutathione hydrolase-like"/>
    <property type="match status" value="1"/>
</dbReference>
<dbReference type="PANTHER" id="PTHR42978:SF2">
    <property type="entry name" value="102 KBASES UNSTABLE REGION: FROM 1 TO 119443"/>
    <property type="match status" value="1"/>
</dbReference>
<proteinExistence type="inferred from homology"/>
<dbReference type="InterPro" id="IPR051013">
    <property type="entry name" value="MBL_superfamily_lactonases"/>
</dbReference>
<dbReference type="AlphaFoldDB" id="A0A6H2HBP0"/>
<keyword evidence="5" id="KW-0862">Zinc</keyword>
<evidence type="ECO:0000256" key="5">
    <source>
        <dbReference type="ARBA" id="ARBA00022833"/>
    </source>
</evidence>
<dbReference type="InterPro" id="IPR036866">
    <property type="entry name" value="RibonucZ/Hydroxyglut_hydro"/>
</dbReference>
<comment type="similarity">
    <text evidence="2">Belongs to the metallo-beta-lactamase superfamily.</text>
</comment>
<protein>
    <submittedName>
        <fullName evidence="7">N-acyl homoserine lactonase</fullName>
        <ecNumber evidence="7">3.1.1.81</ecNumber>
    </submittedName>
</protein>
<dbReference type="SMART" id="SM00849">
    <property type="entry name" value="Lactamase_B"/>
    <property type="match status" value="1"/>
</dbReference>
<name>A0A6H2HBP0_9BURK</name>
<evidence type="ECO:0000313" key="7">
    <source>
        <dbReference type="EMBL" id="QJC57289.1"/>
    </source>
</evidence>
<dbReference type="Pfam" id="PF00753">
    <property type="entry name" value="Lactamase_B"/>
    <property type="match status" value="1"/>
</dbReference>
<dbReference type="EC" id="3.1.1.81" evidence="7"/>
<feature type="domain" description="Metallo-beta-lactamase" evidence="6">
    <location>
        <begin position="35"/>
        <end position="252"/>
    </location>
</feature>
<gene>
    <name evidence="7" type="primary">aiiA</name>
    <name evidence="7" type="ORF">HC248_02610</name>
</gene>
<evidence type="ECO:0000256" key="1">
    <source>
        <dbReference type="ARBA" id="ARBA00001947"/>
    </source>
</evidence>
<organism evidence="7 8">
    <name type="scientific">Polaromonas vacuolata</name>
    <dbReference type="NCBI Taxonomy" id="37448"/>
    <lineage>
        <taxon>Bacteria</taxon>
        <taxon>Pseudomonadati</taxon>
        <taxon>Pseudomonadota</taxon>
        <taxon>Betaproteobacteria</taxon>
        <taxon>Burkholderiales</taxon>
        <taxon>Comamonadaceae</taxon>
        <taxon>Polaromonas</taxon>
    </lineage>
</organism>
<keyword evidence="3" id="KW-0479">Metal-binding</keyword>
<evidence type="ECO:0000259" key="6">
    <source>
        <dbReference type="SMART" id="SM00849"/>
    </source>
</evidence>
<evidence type="ECO:0000313" key="8">
    <source>
        <dbReference type="Proteomes" id="UP000502041"/>
    </source>
</evidence>
<evidence type="ECO:0000256" key="4">
    <source>
        <dbReference type="ARBA" id="ARBA00022801"/>
    </source>
</evidence>
<dbReference type="InterPro" id="IPR001279">
    <property type="entry name" value="Metallo-B-lactamas"/>
</dbReference>
<dbReference type="GO" id="GO:0046872">
    <property type="term" value="F:metal ion binding"/>
    <property type="evidence" value="ECO:0007669"/>
    <property type="project" value="UniProtKB-KW"/>
</dbReference>
<sequence>MTQVTKMWPLLTGSYSYDKSISTFNLGRGQRIDAPILAYLIETRNGRILYDVGCDHGKISDPVASAHFYKPEVFEYGAPVMEESQRLPKHLARLGLTPKDVDIIFLGHLHFDHAGGLKELRRCGCGAEIHVQQEELEVAKSGADGAVFADDLLDDAGSPLQFKLQKGEYSLLPGVHAIASPGHTVAHMSMLIELPKGQPVLLAGDAADLQENLDHEIAPGTLWQGREQEAISSIRKLKTLAKKTGAQIWPNHDMAFYRSLPVFPEAYQ</sequence>
<comment type="cofactor">
    <cofactor evidence="1">
        <name>Zn(2+)</name>
        <dbReference type="ChEBI" id="CHEBI:29105"/>
    </cofactor>
</comment>
<dbReference type="CDD" id="cd07729">
    <property type="entry name" value="AHL_lactonase_MBL-fold"/>
    <property type="match status" value="1"/>
</dbReference>
<accession>A0A6H2HBP0</accession>
<dbReference type="GO" id="GO:0102007">
    <property type="term" value="F:acyl-L-homoserine-lactone lactonohydrolase activity"/>
    <property type="evidence" value="ECO:0007669"/>
    <property type="project" value="UniProtKB-EC"/>
</dbReference>
<dbReference type="RefSeq" id="WP_168922826.1">
    <property type="nucleotide sequence ID" value="NZ_CP051461.1"/>
</dbReference>
<keyword evidence="4 7" id="KW-0378">Hydrolase</keyword>
<keyword evidence="8" id="KW-1185">Reference proteome</keyword>
<dbReference type="EMBL" id="CP051461">
    <property type="protein sequence ID" value="QJC57289.1"/>
    <property type="molecule type" value="Genomic_DNA"/>
</dbReference>
<dbReference type="KEGG" id="pvac:HC248_02610"/>
<dbReference type="Proteomes" id="UP000502041">
    <property type="component" value="Chromosome"/>
</dbReference>
<dbReference type="SUPFAM" id="SSF56281">
    <property type="entry name" value="Metallo-hydrolase/oxidoreductase"/>
    <property type="match status" value="1"/>
</dbReference>
<evidence type="ECO:0000256" key="2">
    <source>
        <dbReference type="ARBA" id="ARBA00007749"/>
    </source>
</evidence>
<evidence type="ECO:0000256" key="3">
    <source>
        <dbReference type="ARBA" id="ARBA00022723"/>
    </source>
</evidence>
<dbReference type="PANTHER" id="PTHR42978">
    <property type="entry name" value="QUORUM-QUENCHING LACTONASE YTNP-RELATED-RELATED"/>
    <property type="match status" value="1"/>
</dbReference>